<dbReference type="SMART" id="SM00479">
    <property type="entry name" value="EXOIII"/>
    <property type="match status" value="1"/>
</dbReference>
<dbReference type="EMBL" id="LDWY01000057">
    <property type="protein sequence ID" value="PHY90649.1"/>
    <property type="molecule type" value="Genomic_DNA"/>
</dbReference>
<evidence type="ECO:0000313" key="5">
    <source>
        <dbReference type="Proteomes" id="UP000237472"/>
    </source>
</evidence>
<dbReference type="PANTHER" id="PTHR30231">
    <property type="entry name" value="DNA POLYMERASE III SUBUNIT EPSILON"/>
    <property type="match status" value="1"/>
</dbReference>
<dbReference type="InterPro" id="IPR036397">
    <property type="entry name" value="RNaseH_sf"/>
</dbReference>
<accession>A0A2G4R248</accession>
<dbReference type="Proteomes" id="UP000237472">
    <property type="component" value="Unassembled WGS sequence"/>
</dbReference>
<dbReference type="Gene3D" id="3.30.420.10">
    <property type="entry name" value="Ribonuclease H-like superfamily/Ribonuclease H"/>
    <property type="match status" value="1"/>
</dbReference>
<gene>
    <name evidence="4" type="ORF">AA994_04675</name>
</gene>
<evidence type="ECO:0000256" key="1">
    <source>
        <dbReference type="ARBA" id="ARBA00025483"/>
    </source>
</evidence>
<dbReference type="GO" id="GO:0005829">
    <property type="term" value="C:cytosol"/>
    <property type="evidence" value="ECO:0007669"/>
    <property type="project" value="TreeGrafter"/>
</dbReference>
<dbReference type="OrthoDB" id="9804290at2"/>
<proteinExistence type="predicted"/>
<dbReference type="SUPFAM" id="SSF53098">
    <property type="entry name" value="Ribonuclease H-like"/>
    <property type="match status" value="1"/>
</dbReference>
<protein>
    <submittedName>
        <fullName evidence="4">DNA polymerase III subunit epsilon</fullName>
    </submittedName>
</protein>
<dbReference type="FunFam" id="3.30.420.10:FF:000045">
    <property type="entry name" value="3'-5' exonuclease DinG"/>
    <property type="match status" value="1"/>
</dbReference>
<dbReference type="RefSeq" id="WP_099461572.1">
    <property type="nucleotide sequence ID" value="NZ_LDWY01000057.1"/>
</dbReference>
<dbReference type="PANTHER" id="PTHR30231:SF41">
    <property type="entry name" value="DNA POLYMERASE III SUBUNIT EPSILON"/>
    <property type="match status" value="1"/>
</dbReference>
<dbReference type="Pfam" id="PF00929">
    <property type="entry name" value="RNase_T"/>
    <property type="match status" value="1"/>
</dbReference>
<sequence>MSLEQVDNIVSKLIKESKPYAWVMGEFSQVEELKDFELDLEILELLGITFHLGKNNILSLKTRTNKIKEQIFCVVDIESTGGINSGKILEIGAVKIQNHKELERFESFVKVDEIPPNITELTGIELAMVKDSPNLIQVLEAFRLFLGDSIFVAHNVKFDYNFISKSLYESGFGILLNRRICTIDFAQCCIENSHYGLDALKEILKIESTHHRALNDALAAAEIFKYCLGKLPSHIKTTEELIHFTKTAKLKNKCYNKKHK</sequence>
<dbReference type="InterPro" id="IPR013520">
    <property type="entry name" value="Ribonucl_H"/>
</dbReference>
<evidence type="ECO:0000259" key="3">
    <source>
        <dbReference type="SMART" id="SM00479"/>
    </source>
</evidence>
<dbReference type="GO" id="GO:0003887">
    <property type="term" value="F:DNA-directed DNA polymerase activity"/>
    <property type="evidence" value="ECO:0007669"/>
    <property type="project" value="InterPro"/>
</dbReference>
<dbReference type="InterPro" id="IPR012337">
    <property type="entry name" value="RNaseH-like_sf"/>
</dbReference>
<dbReference type="InterPro" id="IPR006054">
    <property type="entry name" value="DnaQ"/>
</dbReference>
<dbReference type="AlphaFoldDB" id="A0A2G4R248"/>
<dbReference type="NCBIfam" id="TIGR00573">
    <property type="entry name" value="dnaq"/>
    <property type="match status" value="1"/>
</dbReference>
<dbReference type="GO" id="GO:0045004">
    <property type="term" value="P:DNA replication proofreading"/>
    <property type="evidence" value="ECO:0007669"/>
    <property type="project" value="TreeGrafter"/>
</dbReference>
<evidence type="ECO:0000313" key="4">
    <source>
        <dbReference type="EMBL" id="PHY90649.1"/>
    </source>
</evidence>
<dbReference type="CDD" id="cd06127">
    <property type="entry name" value="DEDDh"/>
    <property type="match status" value="1"/>
</dbReference>
<comment type="function">
    <text evidence="1">DNA polymerase III is a complex, multichain enzyme responsible for most of the replicative synthesis in bacteria. The epsilon subunit contain the editing function and is a proofreading 3'-5' exonuclease.</text>
</comment>
<comment type="caution">
    <text evidence="4">The sequence shown here is derived from an EMBL/GenBank/DDBJ whole genome shotgun (WGS) entry which is preliminary data.</text>
</comment>
<dbReference type="NCBIfam" id="NF006316">
    <property type="entry name" value="PRK08517.1"/>
    <property type="match status" value="1"/>
</dbReference>
<reference evidence="5" key="1">
    <citation type="submission" date="2015-06" db="EMBL/GenBank/DDBJ databases">
        <authorList>
            <person name="Parisi A."/>
            <person name="Chiara M."/>
            <person name="Florio D."/>
            <person name="Miccolupo A."/>
            <person name="Manzari C."/>
            <person name="Mion D."/>
            <person name="Caruso M."/>
            <person name="D'erchia A.M."/>
            <person name="Zanoni R."/>
        </authorList>
    </citation>
    <scope>NUCLEOTIDE SEQUENCE [LARGE SCALE GENOMIC DNA]</scope>
    <source>
        <strain evidence="5">73/13</strain>
    </source>
</reference>
<feature type="domain" description="Exonuclease" evidence="3">
    <location>
        <begin position="71"/>
        <end position="233"/>
    </location>
</feature>
<dbReference type="GO" id="GO:0003677">
    <property type="term" value="F:DNA binding"/>
    <property type="evidence" value="ECO:0007669"/>
    <property type="project" value="InterPro"/>
</dbReference>
<organism evidence="4 5">
    <name type="scientific">Campylobacter vulpis</name>
    <dbReference type="NCBI Taxonomy" id="1655500"/>
    <lineage>
        <taxon>Bacteria</taxon>
        <taxon>Pseudomonadati</taxon>
        <taxon>Campylobacterota</taxon>
        <taxon>Epsilonproteobacteria</taxon>
        <taxon>Campylobacterales</taxon>
        <taxon>Campylobacteraceae</taxon>
        <taxon>Campylobacter</taxon>
    </lineage>
</organism>
<name>A0A2G4R248_9BACT</name>
<dbReference type="GO" id="GO:0008408">
    <property type="term" value="F:3'-5' exonuclease activity"/>
    <property type="evidence" value="ECO:0007669"/>
    <property type="project" value="TreeGrafter"/>
</dbReference>
<evidence type="ECO:0000256" key="2">
    <source>
        <dbReference type="ARBA" id="ARBA00026073"/>
    </source>
</evidence>
<comment type="subunit">
    <text evidence="2">DNA polymerase III contains a core (composed of alpha, epsilon and theta chains) that associates with a tau subunit. This core dimerizes to form the POLIII' complex. PolIII' associates with the gamma complex (composed of gamma, delta, delta', psi and chi chains) and with the beta chain to form the complete DNA polymerase III complex.</text>
</comment>